<name>A0ABX4WL17_9CYAN</name>
<organism evidence="1 2">
    <name type="scientific">Cylindrospermopsis raciborskii C07</name>
    <dbReference type="NCBI Taxonomy" id="2014886"/>
    <lineage>
        <taxon>Bacteria</taxon>
        <taxon>Bacillati</taxon>
        <taxon>Cyanobacteriota</taxon>
        <taxon>Cyanophyceae</taxon>
        <taxon>Nostocales</taxon>
        <taxon>Aphanizomenonaceae</taxon>
        <taxon>Cylindrospermopsis</taxon>
    </lineage>
</organism>
<dbReference type="SUPFAM" id="SSF53756">
    <property type="entry name" value="UDP-Glycosyltransferase/glycogen phosphorylase"/>
    <property type="match status" value="1"/>
</dbReference>
<dbReference type="EMBL" id="NJHS01000071">
    <property type="protein sequence ID" value="PNJ96627.1"/>
    <property type="molecule type" value="Genomic_DNA"/>
</dbReference>
<reference evidence="1 2" key="1">
    <citation type="submission" date="2017-06" db="EMBL/GenBank/DDBJ databases">
        <title>Genome variation in co-occurring toxic Cylindrospermopsis raciborskii strains determines phenotypic plasticity.</title>
        <authorList>
            <person name="Willis A."/>
            <person name="Woodhouse J."/>
            <person name="Ongley S."/>
            <person name="Jex A."/>
            <person name="Burford M."/>
            <person name="Neilan B."/>
        </authorList>
    </citation>
    <scope>NUCLEOTIDE SEQUENCE [LARGE SCALE GENOMIC DNA]</scope>
    <source>
        <strain evidence="1 2">C07</strain>
    </source>
</reference>
<sequence length="399" mass="45715">MQRHKNHEKIILFCTEDTVMRVTYLVETDAYLESGVNLKIKGQFTTWKKAKIDCQLVIVSPRSLNKVNSSIFNNPDEFLVTYLNLGVGKFKFVFVNKVLKAFALRKAKKIIELFDPDVIYYRQSSWTPGIVDVLKQATVRIFEINSDDVREIQMHSTMVRKYYYTFTRRFLLHVANGFVCVTNEIGNMYKFLEKPLTVIANGYDVSLVNPRRPCFRFPIRIVFAGSKGMPWHGVDKVLQLAKLLPDIEFHIVGGLLSSSSLPQNVIDHGYLTPRQLMNLYQEMDLGLSTLALFRKGMQDACPLKSREYLAHGLPVIGAYSDPDLSGEEFFLEIPNEEFGIIKAKDTILDFANQWKGKSIDLHRVKDLIDYVGKEQKRLSFIKEVLDISGNSQSVTNTTF</sequence>
<comment type="caution">
    <text evidence="1">The sequence shown here is derived from an EMBL/GenBank/DDBJ whole genome shotgun (WGS) entry which is preliminary data.</text>
</comment>
<gene>
    <name evidence="1" type="ORF">CEP15_09985</name>
</gene>
<dbReference type="Gene3D" id="3.40.50.2000">
    <property type="entry name" value="Glycogen Phosphorylase B"/>
    <property type="match status" value="2"/>
</dbReference>
<accession>A0ABX4WL17</accession>
<protein>
    <recommendedName>
        <fullName evidence="3">Glycosyltransferase</fullName>
    </recommendedName>
</protein>
<evidence type="ECO:0000313" key="2">
    <source>
        <dbReference type="Proteomes" id="UP000236284"/>
    </source>
</evidence>
<evidence type="ECO:0008006" key="3">
    <source>
        <dbReference type="Google" id="ProtNLM"/>
    </source>
</evidence>
<keyword evidence="2" id="KW-1185">Reference proteome</keyword>
<dbReference type="Proteomes" id="UP000236284">
    <property type="component" value="Unassembled WGS sequence"/>
</dbReference>
<proteinExistence type="predicted"/>
<evidence type="ECO:0000313" key="1">
    <source>
        <dbReference type="EMBL" id="PNJ96627.1"/>
    </source>
</evidence>